<evidence type="ECO:0000313" key="4">
    <source>
        <dbReference type="EMBL" id="PVU91955.1"/>
    </source>
</evidence>
<dbReference type="PANTHER" id="PTHR24276">
    <property type="entry name" value="POLYSERASE-RELATED"/>
    <property type="match status" value="1"/>
</dbReference>
<keyword evidence="1" id="KW-1015">Disulfide bond</keyword>
<evidence type="ECO:0000259" key="3">
    <source>
        <dbReference type="PROSITE" id="PS50240"/>
    </source>
</evidence>
<dbReference type="Gene3D" id="2.40.10.10">
    <property type="entry name" value="Trypsin-like serine proteases"/>
    <property type="match status" value="1"/>
</dbReference>
<keyword evidence="2" id="KW-0732">Signal</keyword>
<protein>
    <recommendedName>
        <fullName evidence="3">Peptidase S1 domain-containing protein</fullName>
    </recommendedName>
</protein>
<evidence type="ECO:0000256" key="1">
    <source>
        <dbReference type="ARBA" id="ARBA00023157"/>
    </source>
</evidence>
<dbReference type="SUPFAM" id="SSF50494">
    <property type="entry name" value="Trypsin-like serine proteases"/>
    <property type="match status" value="1"/>
</dbReference>
<keyword evidence="5" id="KW-1185">Reference proteome</keyword>
<gene>
    <name evidence="4" type="ORF">BB561_004092</name>
</gene>
<feature type="domain" description="Peptidase S1" evidence="3">
    <location>
        <begin position="1"/>
        <end position="213"/>
    </location>
</feature>
<evidence type="ECO:0000313" key="5">
    <source>
        <dbReference type="Proteomes" id="UP000245383"/>
    </source>
</evidence>
<dbReference type="STRING" id="133385.A0A2T9YI18"/>
<dbReference type="InterPro" id="IPR043504">
    <property type="entry name" value="Peptidase_S1_PA_chymotrypsin"/>
</dbReference>
<feature type="chain" id="PRO_5015538494" description="Peptidase S1 domain-containing protein" evidence="2">
    <location>
        <begin position="20"/>
        <end position="262"/>
    </location>
</feature>
<dbReference type="Proteomes" id="UP000245383">
    <property type="component" value="Unassembled WGS sequence"/>
</dbReference>
<name>A0A2T9YI18_9FUNG</name>
<proteinExistence type="predicted"/>
<reference evidence="4 5" key="1">
    <citation type="journal article" date="2018" name="MBio">
        <title>Comparative Genomics Reveals the Core Gene Toolbox for the Fungus-Insect Symbiosis.</title>
        <authorList>
            <person name="Wang Y."/>
            <person name="Stata M."/>
            <person name="Wang W."/>
            <person name="Stajich J.E."/>
            <person name="White M.M."/>
            <person name="Moncalvo J.M."/>
        </authorList>
    </citation>
    <scope>NUCLEOTIDE SEQUENCE [LARGE SCALE GENOMIC DNA]</scope>
    <source>
        <strain evidence="4 5">SWE-8-4</strain>
    </source>
</reference>
<sequence length="262" mass="27910">MYAINTKLMILTFLSLSKASILNNILTSITNLNDISSALPETSPISSSSSTAYSFSKRIVNGKAASISEFPYVGSISVGFGLLERTSGWGTTTKDISKIESQTYSSTLNSIEISITSQKKCEDPSEKILGSSEGSICSANKNDQGICLGDLGNPLATLDNGIHKLVGVASRIVMRVDTSNPLLSKKLVCGKSGDGATFTHLYHYIDWINENIEKLGGNSISLNQNNNSSNSNNSSSSGSKLHYSLLPISAMLSLFILSIAFC</sequence>
<dbReference type="InterPro" id="IPR001254">
    <property type="entry name" value="Trypsin_dom"/>
</dbReference>
<dbReference type="OrthoDB" id="6380398at2759"/>
<dbReference type="InterPro" id="IPR009003">
    <property type="entry name" value="Peptidase_S1_PA"/>
</dbReference>
<accession>A0A2T9YI18</accession>
<dbReference type="InterPro" id="IPR050430">
    <property type="entry name" value="Peptidase_S1"/>
</dbReference>
<dbReference type="AlphaFoldDB" id="A0A2T9YI18"/>
<feature type="signal peptide" evidence="2">
    <location>
        <begin position="1"/>
        <end position="19"/>
    </location>
</feature>
<dbReference type="PROSITE" id="PS50240">
    <property type="entry name" value="TRYPSIN_DOM"/>
    <property type="match status" value="1"/>
</dbReference>
<organism evidence="4 5">
    <name type="scientific">Smittium simulii</name>
    <dbReference type="NCBI Taxonomy" id="133385"/>
    <lineage>
        <taxon>Eukaryota</taxon>
        <taxon>Fungi</taxon>
        <taxon>Fungi incertae sedis</taxon>
        <taxon>Zoopagomycota</taxon>
        <taxon>Kickxellomycotina</taxon>
        <taxon>Harpellomycetes</taxon>
        <taxon>Harpellales</taxon>
        <taxon>Legeriomycetaceae</taxon>
        <taxon>Smittium</taxon>
    </lineage>
</organism>
<dbReference type="EMBL" id="MBFR01000179">
    <property type="protein sequence ID" value="PVU91955.1"/>
    <property type="molecule type" value="Genomic_DNA"/>
</dbReference>
<dbReference type="GO" id="GO:0006508">
    <property type="term" value="P:proteolysis"/>
    <property type="evidence" value="ECO:0007669"/>
    <property type="project" value="InterPro"/>
</dbReference>
<comment type="caution">
    <text evidence="4">The sequence shown here is derived from an EMBL/GenBank/DDBJ whole genome shotgun (WGS) entry which is preliminary data.</text>
</comment>
<evidence type="ECO:0000256" key="2">
    <source>
        <dbReference type="SAM" id="SignalP"/>
    </source>
</evidence>
<dbReference type="GO" id="GO:0004252">
    <property type="term" value="F:serine-type endopeptidase activity"/>
    <property type="evidence" value="ECO:0007669"/>
    <property type="project" value="InterPro"/>
</dbReference>
<dbReference type="Pfam" id="PF00089">
    <property type="entry name" value="Trypsin"/>
    <property type="match status" value="1"/>
</dbReference>
<dbReference type="PANTHER" id="PTHR24276:SF95">
    <property type="entry name" value="PEPTIDASE S1 DOMAIN-CONTAINING PROTEIN"/>
    <property type="match status" value="1"/>
</dbReference>